<name>A0ABP7RMD6_9SPHN</name>
<dbReference type="Pfam" id="PF05193">
    <property type="entry name" value="Peptidase_M16_C"/>
    <property type="match status" value="2"/>
</dbReference>
<sequence>MRPSSRSSIRFAGASLLALALPAAAHAQSAAPLPALVGEVKIPNQSFKLANGLTVVVHEDRKAPIVAVSMWYNVGAKDEPKGKTGFAHLFEHLMFNGSENLPGDTFKWLQEMGATDENGTTSFDRTNYFQTVPKAALDRALFLESDRMGYLLGAVTQEKLDNQRGVVQNEKRQNYDNRPGGMVFPTVYQNLFPEGHPYHHIPIGSMADLDAATLLDVQTWFRENYGPNNAVLVLAGDVSAAEARTLVQKYFGSIKRGPVNVPAQASVPPASPKSIVLKDKVAATSVSRWWAVPGMLDKNTQALDLAGSVLGGLASSRLSQILVRDEKLAVAVSASNGANQRVGTFSVSATVRPGVDPVVVEKRLDEIVADYVAKGPTRDELRRAATALVASQIRGLEQVGGFGGKAVALAEGQLYAGDANWYRTELQRYASVTPAQVQTAMRQWLTRPPLKLRLEQGERPASDEAKGAQSKPAGAVPAPTKRDVPPLGSFASLDFPTVERATLSNGIKVTYARRTAVPLTQLALSFDAGSASDPANARGLQALTANLLDEGAGALNAQAIAERREELGMSLNVSSSLDRTNLVSSMLSANIAPSLQLLETIVERPTFAQDDLDRLRNQTLTGIAQSQRDANGIVQRNLPTLLYGASHPYATVGAGLPDAMKRFTRNDIVSYSQAWLRPDNLEIFVVSNLPLADITRQLEARFGNWTAPAGVAKGTKAFTAAPPSVSGPRIYLIDRPNSPQSVIVGAQVTPLQSNADILAADAGADVLGGNFLSRLNSDLRETRGWSYGVGGGFSLNEKLVPYTIQAPVQADRTGESIAAINSQISDLFGSKPVTGEELERLVSNNVKSLPGQYETSAAVMSALIQNDLLGRPDDYQEKLAARYQALTTGQLVPALRAAVDPQKMTWLVVGDAAKVRPQLEKLGMPIEVITTK</sequence>
<feature type="domain" description="Peptidase M16 N-terminal" evidence="8">
    <location>
        <begin position="517"/>
        <end position="643"/>
    </location>
</feature>
<dbReference type="RefSeq" id="WP_344708773.1">
    <property type="nucleotide sequence ID" value="NZ_BAAAZD010000001.1"/>
</dbReference>
<feature type="chain" id="PRO_5047283089" evidence="7">
    <location>
        <begin position="28"/>
        <end position="932"/>
    </location>
</feature>
<accession>A0ABP7RMD6</accession>
<keyword evidence="3" id="KW-0378">Hydrolase</keyword>
<dbReference type="Proteomes" id="UP001501310">
    <property type="component" value="Unassembled WGS sequence"/>
</dbReference>
<dbReference type="InterPro" id="IPR007863">
    <property type="entry name" value="Peptidase_M16_C"/>
</dbReference>
<keyword evidence="2" id="KW-0645">Protease</keyword>
<keyword evidence="11" id="KW-1185">Reference proteome</keyword>
<dbReference type="Gene3D" id="3.30.830.10">
    <property type="entry name" value="Metalloenzyme, LuxS/M16 peptidase-like"/>
    <property type="match status" value="4"/>
</dbReference>
<dbReference type="EMBL" id="BAAAZD010000001">
    <property type="protein sequence ID" value="GAA3999604.1"/>
    <property type="molecule type" value="Genomic_DNA"/>
</dbReference>
<keyword evidence="4" id="KW-0862">Zinc</keyword>
<gene>
    <name evidence="10" type="ORF">GCM10022211_07020</name>
</gene>
<evidence type="ECO:0000259" key="8">
    <source>
        <dbReference type="Pfam" id="PF00675"/>
    </source>
</evidence>
<keyword evidence="7" id="KW-0732">Signal</keyword>
<dbReference type="PANTHER" id="PTHR43690:SF17">
    <property type="entry name" value="PROTEIN YHJJ"/>
    <property type="match status" value="1"/>
</dbReference>
<dbReference type="InterPro" id="IPR050626">
    <property type="entry name" value="Peptidase_M16"/>
</dbReference>
<keyword evidence="5" id="KW-0482">Metalloprotease</keyword>
<evidence type="ECO:0000313" key="10">
    <source>
        <dbReference type="EMBL" id="GAA3999604.1"/>
    </source>
</evidence>
<evidence type="ECO:0000256" key="6">
    <source>
        <dbReference type="SAM" id="MobiDB-lite"/>
    </source>
</evidence>
<dbReference type="InterPro" id="IPR011765">
    <property type="entry name" value="Pept_M16_N"/>
</dbReference>
<evidence type="ECO:0000256" key="7">
    <source>
        <dbReference type="SAM" id="SignalP"/>
    </source>
</evidence>
<dbReference type="PANTHER" id="PTHR43690">
    <property type="entry name" value="NARDILYSIN"/>
    <property type="match status" value="1"/>
</dbReference>
<evidence type="ECO:0000256" key="1">
    <source>
        <dbReference type="ARBA" id="ARBA00007261"/>
    </source>
</evidence>
<evidence type="ECO:0000256" key="2">
    <source>
        <dbReference type="ARBA" id="ARBA00022670"/>
    </source>
</evidence>
<feature type="compositionally biased region" description="Basic and acidic residues" evidence="6">
    <location>
        <begin position="456"/>
        <end position="466"/>
    </location>
</feature>
<evidence type="ECO:0000256" key="3">
    <source>
        <dbReference type="ARBA" id="ARBA00022801"/>
    </source>
</evidence>
<comment type="similarity">
    <text evidence="1">Belongs to the peptidase M16 family.</text>
</comment>
<dbReference type="InterPro" id="IPR011249">
    <property type="entry name" value="Metalloenz_LuxS/M16"/>
</dbReference>
<dbReference type="SUPFAM" id="SSF63411">
    <property type="entry name" value="LuxS/MPP-like metallohydrolase"/>
    <property type="match status" value="4"/>
</dbReference>
<evidence type="ECO:0000256" key="4">
    <source>
        <dbReference type="ARBA" id="ARBA00022833"/>
    </source>
</evidence>
<evidence type="ECO:0000259" key="9">
    <source>
        <dbReference type="Pfam" id="PF05193"/>
    </source>
</evidence>
<feature type="region of interest" description="Disordered" evidence="6">
    <location>
        <begin position="456"/>
        <end position="483"/>
    </location>
</feature>
<feature type="signal peptide" evidence="7">
    <location>
        <begin position="1"/>
        <end position="27"/>
    </location>
</feature>
<proteinExistence type="inferred from homology"/>
<feature type="domain" description="Peptidase M16 N-terminal" evidence="8">
    <location>
        <begin position="55"/>
        <end position="192"/>
    </location>
</feature>
<organism evidence="10 11">
    <name type="scientific">Sphingomonas humi</name>
    <dbReference type="NCBI Taxonomy" id="335630"/>
    <lineage>
        <taxon>Bacteria</taxon>
        <taxon>Pseudomonadati</taxon>
        <taxon>Pseudomonadota</taxon>
        <taxon>Alphaproteobacteria</taxon>
        <taxon>Sphingomonadales</taxon>
        <taxon>Sphingomonadaceae</taxon>
        <taxon>Sphingomonas</taxon>
    </lineage>
</organism>
<evidence type="ECO:0000313" key="11">
    <source>
        <dbReference type="Proteomes" id="UP001501310"/>
    </source>
</evidence>
<feature type="domain" description="Peptidase M16 C-terminal" evidence="9">
    <location>
        <begin position="213"/>
        <end position="388"/>
    </location>
</feature>
<dbReference type="Pfam" id="PF00675">
    <property type="entry name" value="Peptidase_M16"/>
    <property type="match status" value="2"/>
</dbReference>
<evidence type="ECO:0000256" key="5">
    <source>
        <dbReference type="ARBA" id="ARBA00023049"/>
    </source>
</evidence>
<reference evidence="11" key="1">
    <citation type="journal article" date="2019" name="Int. J. Syst. Evol. Microbiol.">
        <title>The Global Catalogue of Microorganisms (GCM) 10K type strain sequencing project: providing services to taxonomists for standard genome sequencing and annotation.</title>
        <authorList>
            <consortium name="The Broad Institute Genomics Platform"/>
            <consortium name="The Broad Institute Genome Sequencing Center for Infectious Disease"/>
            <person name="Wu L."/>
            <person name="Ma J."/>
        </authorList>
    </citation>
    <scope>NUCLEOTIDE SEQUENCE [LARGE SCALE GENOMIC DNA]</scope>
    <source>
        <strain evidence="11">JCM 16603</strain>
    </source>
</reference>
<comment type="caution">
    <text evidence="10">The sequence shown here is derived from an EMBL/GenBank/DDBJ whole genome shotgun (WGS) entry which is preliminary data.</text>
</comment>
<protein>
    <submittedName>
        <fullName evidence="10">Pitrilysin family protein</fullName>
    </submittedName>
</protein>
<feature type="domain" description="Peptidase M16 C-terminal" evidence="9">
    <location>
        <begin position="663"/>
        <end position="843"/>
    </location>
</feature>